<dbReference type="SUPFAM" id="SSF54427">
    <property type="entry name" value="NTF2-like"/>
    <property type="match status" value="1"/>
</dbReference>
<dbReference type="InterPro" id="IPR029058">
    <property type="entry name" value="AB_hydrolase_fold"/>
</dbReference>
<name>A0A917MS19_9BACT</name>
<protein>
    <recommendedName>
        <fullName evidence="1">AB hydrolase-1 domain-containing protein</fullName>
    </recommendedName>
</protein>
<dbReference type="SUPFAM" id="SSF53474">
    <property type="entry name" value="alpha/beta-Hydrolases"/>
    <property type="match status" value="1"/>
</dbReference>
<dbReference type="InterPro" id="IPR000073">
    <property type="entry name" value="AB_hydrolase_1"/>
</dbReference>
<proteinExistence type="predicted"/>
<dbReference type="Pfam" id="PF00561">
    <property type="entry name" value="Abhydrolase_1"/>
    <property type="match status" value="1"/>
</dbReference>
<dbReference type="PANTHER" id="PTHR43433:SF5">
    <property type="entry name" value="AB HYDROLASE-1 DOMAIN-CONTAINING PROTEIN"/>
    <property type="match status" value="1"/>
</dbReference>
<evidence type="ECO:0000259" key="1">
    <source>
        <dbReference type="Pfam" id="PF00561"/>
    </source>
</evidence>
<dbReference type="Proteomes" id="UP000627292">
    <property type="component" value="Unassembled WGS sequence"/>
</dbReference>
<dbReference type="Gene3D" id="3.10.450.50">
    <property type="match status" value="1"/>
</dbReference>
<dbReference type="InterPro" id="IPR032710">
    <property type="entry name" value="NTF2-like_dom_sf"/>
</dbReference>
<sequence>MKYVLGLLFSGISLFSAAQKPYSRPLKSFMQTSPITANAIQYGNNPKAGHYANTGDARIYYEVYGKGAPLVILHGGMVGSSFEMRQLIDSFSKRFQVIAISTRGHGKSSMGTLPHTYDQKAKDVIAVLNQVTKDSVTVFGFSDGGLTGYFLASMYPQRVKQMIVIGAAETHVNDYKLNVKVSDMMQLDKAYWEQQLALMPEPDRLQELFTAVGNASGKLEISDSFFSTIKCPVLVMAGNHDQFLTTQRVVNASKMIPRAELAIIPNSTHAAFLENFPAVWTATNAFLTGASSVNNINKKETAMSSTVEQVLMHHLIAFGNNNLEEILKDYSDESVVMTPGGEIKGLSNIRKFFEDFFAVIPTGSAFGMKQKSIVGNVAYIAWDSESATTKIPMGTDTFVFDGDKIKYHTVADYRIKK</sequence>
<feature type="domain" description="AB hydrolase-1" evidence="1">
    <location>
        <begin position="69"/>
        <end position="193"/>
    </location>
</feature>
<dbReference type="Gene3D" id="3.40.50.1820">
    <property type="entry name" value="alpha/beta hydrolase"/>
    <property type="match status" value="1"/>
</dbReference>
<reference evidence="2" key="2">
    <citation type="submission" date="2020-09" db="EMBL/GenBank/DDBJ databases">
        <authorList>
            <person name="Sun Q."/>
            <person name="Zhou Y."/>
        </authorList>
    </citation>
    <scope>NUCLEOTIDE SEQUENCE</scope>
    <source>
        <strain evidence="2">CGMCC 1.15290</strain>
    </source>
</reference>
<accession>A0A917MS19</accession>
<reference evidence="2" key="1">
    <citation type="journal article" date="2014" name="Int. J. Syst. Evol. Microbiol.">
        <title>Complete genome sequence of Corynebacterium casei LMG S-19264T (=DSM 44701T), isolated from a smear-ripened cheese.</title>
        <authorList>
            <consortium name="US DOE Joint Genome Institute (JGI-PGF)"/>
            <person name="Walter F."/>
            <person name="Albersmeier A."/>
            <person name="Kalinowski J."/>
            <person name="Ruckert C."/>
        </authorList>
    </citation>
    <scope>NUCLEOTIDE SEQUENCE</scope>
    <source>
        <strain evidence="2">CGMCC 1.15290</strain>
    </source>
</reference>
<dbReference type="AlphaFoldDB" id="A0A917MS19"/>
<evidence type="ECO:0000313" key="2">
    <source>
        <dbReference type="EMBL" id="GGH59970.1"/>
    </source>
</evidence>
<evidence type="ECO:0000313" key="3">
    <source>
        <dbReference type="Proteomes" id="UP000627292"/>
    </source>
</evidence>
<keyword evidence="3" id="KW-1185">Reference proteome</keyword>
<dbReference type="GO" id="GO:0046503">
    <property type="term" value="P:glycerolipid catabolic process"/>
    <property type="evidence" value="ECO:0007669"/>
    <property type="project" value="TreeGrafter"/>
</dbReference>
<dbReference type="InterPro" id="IPR050471">
    <property type="entry name" value="AB_hydrolase"/>
</dbReference>
<comment type="caution">
    <text evidence="2">The sequence shown here is derived from an EMBL/GenBank/DDBJ whole genome shotgun (WGS) entry which is preliminary data.</text>
</comment>
<dbReference type="GO" id="GO:0004806">
    <property type="term" value="F:triacylglycerol lipase activity"/>
    <property type="evidence" value="ECO:0007669"/>
    <property type="project" value="TreeGrafter"/>
</dbReference>
<dbReference type="RefSeq" id="WP_188950621.1">
    <property type="nucleotide sequence ID" value="NZ_BMIB01000001.1"/>
</dbReference>
<organism evidence="2 3">
    <name type="scientific">Filimonas zeae</name>
    <dbReference type="NCBI Taxonomy" id="1737353"/>
    <lineage>
        <taxon>Bacteria</taxon>
        <taxon>Pseudomonadati</taxon>
        <taxon>Bacteroidota</taxon>
        <taxon>Chitinophagia</taxon>
        <taxon>Chitinophagales</taxon>
        <taxon>Chitinophagaceae</taxon>
        <taxon>Filimonas</taxon>
    </lineage>
</organism>
<dbReference type="EMBL" id="BMIB01000001">
    <property type="protein sequence ID" value="GGH59970.1"/>
    <property type="molecule type" value="Genomic_DNA"/>
</dbReference>
<gene>
    <name evidence="2" type="ORF">GCM10011379_07340</name>
</gene>
<dbReference type="PANTHER" id="PTHR43433">
    <property type="entry name" value="HYDROLASE, ALPHA/BETA FOLD FAMILY PROTEIN"/>
    <property type="match status" value="1"/>
</dbReference>